<proteinExistence type="predicted"/>
<organism evidence="1 2">
    <name type="scientific">Anaeramoeba flamelloides</name>
    <dbReference type="NCBI Taxonomy" id="1746091"/>
    <lineage>
        <taxon>Eukaryota</taxon>
        <taxon>Metamonada</taxon>
        <taxon>Anaeramoebidae</taxon>
        <taxon>Anaeramoeba</taxon>
    </lineage>
</organism>
<protein>
    <submittedName>
        <fullName evidence="1">Uncharacterized protein</fullName>
    </submittedName>
</protein>
<evidence type="ECO:0000313" key="1">
    <source>
        <dbReference type="EMBL" id="KAJ6253183.1"/>
    </source>
</evidence>
<accession>A0ABQ8Z8S3</accession>
<dbReference type="EMBL" id="JAOAOG010000033">
    <property type="protein sequence ID" value="KAJ6253183.1"/>
    <property type="molecule type" value="Genomic_DNA"/>
</dbReference>
<evidence type="ECO:0000313" key="2">
    <source>
        <dbReference type="Proteomes" id="UP001150062"/>
    </source>
</evidence>
<sequence length="72" mass="7703">MKKRIFSPGTKLCSISHLKPITSYGTATPNFPSITITNTQARVVRSLVKVGKKVAGNELRSATSRISTAATL</sequence>
<comment type="caution">
    <text evidence="1">The sequence shown here is derived from an EMBL/GenBank/DDBJ whole genome shotgun (WGS) entry which is preliminary data.</text>
</comment>
<name>A0ABQ8Z8S3_9EUKA</name>
<reference evidence="1" key="1">
    <citation type="submission" date="2022-08" db="EMBL/GenBank/DDBJ databases">
        <title>Novel sulfate-reducing endosymbionts in the free-living metamonad Anaeramoeba.</title>
        <authorList>
            <person name="Jerlstrom-Hultqvist J."/>
            <person name="Cepicka I."/>
            <person name="Gallot-Lavallee L."/>
            <person name="Salas-Leiva D."/>
            <person name="Curtis B.A."/>
            <person name="Zahonova K."/>
            <person name="Pipaliya S."/>
            <person name="Dacks J."/>
            <person name="Roger A.J."/>
        </authorList>
    </citation>
    <scope>NUCLEOTIDE SEQUENCE</scope>
    <source>
        <strain evidence="1">Schooner1</strain>
    </source>
</reference>
<keyword evidence="2" id="KW-1185">Reference proteome</keyword>
<gene>
    <name evidence="1" type="ORF">M0813_13462</name>
</gene>
<dbReference type="Proteomes" id="UP001150062">
    <property type="component" value="Unassembled WGS sequence"/>
</dbReference>